<protein>
    <submittedName>
        <fullName evidence="1">Tail fiber protein</fullName>
    </submittedName>
</protein>
<name>A0A2P1JUY9_9CAUD</name>
<dbReference type="Proteomes" id="UP000241502">
    <property type="component" value="Segment"/>
</dbReference>
<dbReference type="EMBL" id="MG983743">
    <property type="protein sequence ID" value="AVO23165.1"/>
    <property type="molecule type" value="Genomic_DNA"/>
</dbReference>
<accession>A0A2P1JUY9</accession>
<sequence>MIPVASAKVLKGSYVEQQNRSGQPLIDYERGGLALGQATSNLTEALWTAQYIDGSVVVFRDNVPPVIILTEPGITQIALAFDQSMQAHIAYMVGNVCKFYYYSTLENGMRTMEIPGATNPRLCLDEKRSPFSGRADILLSYKKGTDLVVRVQRERYGVEYVLASNLPGDLLSVGLNSVNRLQWNLRRS</sequence>
<gene>
    <name evidence="1" type="ORF">RIVERRIDER_84</name>
</gene>
<keyword evidence="2" id="KW-1185">Reference proteome</keyword>
<reference evidence="1" key="1">
    <citation type="submission" date="2018-02" db="EMBL/GenBank/DDBJ databases">
        <authorList>
            <person name="Miller M."/>
            <person name="Deiulio A."/>
            <person name="Douthitt C."/>
            <person name="McMahon J."/>
            <person name="Holland C."/>
            <person name="Wiersma-Koch H."/>
            <person name="Turechek W."/>
            <person name="D'Elia T."/>
        </authorList>
    </citation>
    <scope>NUCLEOTIDE SEQUENCE [LARGE SCALE GENOMIC DNA]</scope>
</reference>
<evidence type="ECO:0000313" key="2">
    <source>
        <dbReference type="Proteomes" id="UP000241502"/>
    </source>
</evidence>
<organism evidence="1 2">
    <name type="scientific">Xanthomonas phage RiverRider</name>
    <dbReference type="NCBI Taxonomy" id="2108116"/>
    <lineage>
        <taxon>Viruses</taxon>
        <taxon>Duplodnaviria</taxon>
        <taxon>Heunggongvirae</taxon>
        <taxon>Uroviricota</taxon>
        <taxon>Caudoviricetes</taxon>
        <taxon>Schitoviridae</taxon>
        <taxon>Riverridervirus</taxon>
        <taxon>Riverridervirus riverrider</taxon>
    </lineage>
</organism>
<evidence type="ECO:0000313" key="1">
    <source>
        <dbReference type="EMBL" id="AVO23165.1"/>
    </source>
</evidence>
<proteinExistence type="predicted"/>